<dbReference type="EMBL" id="JACXLD010000001">
    <property type="protein sequence ID" value="MBD2858047.1"/>
    <property type="molecule type" value="Genomic_DNA"/>
</dbReference>
<comment type="caution">
    <text evidence="1">The sequence shown here is derived from an EMBL/GenBank/DDBJ whole genome shotgun (WGS) entry which is preliminary data.</text>
</comment>
<evidence type="ECO:0000313" key="2">
    <source>
        <dbReference type="Proteomes" id="UP000610558"/>
    </source>
</evidence>
<accession>A0A927GVM7</accession>
<reference evidence="1" key="1">
    <citation type="submission" date="2020-09" db="EMBL/GenBank/DDBJ databases">
        <authorList>
            <person name="Yoon J.-W."/>
        </authorList>
    </citation>
    <scope>NUCLEOTIDE SEQUENCE</scope>
    <source>
        <strain evidence="1">KMU-158</strain>
    </source>
</reference>
<proteinExistence type="predicted"/>
<organism evidence="1 2">
    <name type="scientific">Spongiibacter pelagi</name>
    <dbReference type="NCBI Taxonomy" id="2760804"/>
    <lineage>
        <taxon>Bacteria</taxon>
        <taxon>Pseudomonadati</taxon>
        <taxon>Pseudomonadota</taxon>
        <taxon>Gammaproteobacteria</taxon>
        <taxon>Cellvibrionales</taxon>
        <taxon>Spongiibacteraceae</taxon>
        <taxon>Spongiibacter</taxon>
    </lineage>
</organism>
<dbReference type="AlphaFoldDB" id="A0A927GVM7"/>
<dbReference type="Proteomes" id="UP000610558">
    <property type="component" value="Unassembled WGS sequence"/>
</dbReference>
<protein>
    <submittedName>
        <fullName evidence="1">Uncharacterized protein</fullName>
    </submittedName>
</protein>
<dbReference type="PROSITE" id="PS51257">
    <property type="entry name" value="PROKAR_LIPOPROTEIN"/>
    <property type="match status" value="1"/>
</dbReference>
<name>A0A927GVM7_9GAMM</name>
<dbReference type="RefSeq" id="WP_190762421.1">
    <property type="nucleotide sequence ID" value="NZ_JACXLD010000001.1"/>
</dbReference>
<keyword evidence="2" id="KW-1185">Reference proteome</keyword>
<sequence>MLKEFVNKGLAASVLGASVFLTACGGGGGSSSGGSPSTYSGVSGPLDAVQEPLSTQVLSPLGDALSGTPLEGTVSCLDQVVVQDVVDVLDAVLGASTDGIQLAATELTSDLPNLLASLVGASDCSGSGSASGNPLAGTPLADLGSAFDSILGNYGGSADSPLDLAQLADLLEMLSAAIADNVPAEVAEAPVLGGALSTLETALADLAVTLDEVLLQDGYGTSEAVTTTLENLLNNVFINILPVAFIEEQSGQQGLFSAPIQSGVADLTTQLDSALSTVVPPLFEALGTLVDTLNGALSGNLGGGTADPNFGDLSAIMTPLTQLGDLLAAGGSGSGSTGGLTGTPLDLLLAPLADAIETGGVGSCPLSSTPLNPVCGVVDSLLSTLSLNPGTDPVSALLGLVNNLLSSLGLGQS</sequence>
<gene>
    <name evidence="1" type="ORF">IB286_03435</name>
</gene>
<evidence type="ECO:0000313" key="1">
    <source>
        <dbReference type="EMBL" id="MBD2858047.1"/>
    </source>
</evidence>